<dbReference type="Gene3D" id="1.20.58.340">
    <property type="entry name" value="Magnesium transport protein CorA, transmembrane region"/>
    <property type="match status" value="2"/>
</dbReference>
<keyword evidence="5 13" id="KW-0812">Transmembrane</keyword>
<dbReference type="PANTHER" id="PTHR46494">
    <property type="entry name" value="CORA FAMILY METAL ION TRANSPORTER (EUROFUNG)"/>
    <property type="match status" value="1"/>
</dbReference>
<evidence type="ECO:0000256" key="13">
    <source>
        <dbReference type="SAM" id="Phobius"/>
    </source>
</evidence>
<dbReference type="GO" id="GO:0005886">
    <property type="term" value="C:plasma membrane"/>
    <property type="evidence" value="ECO:0007669"/>
    <property type="project" value="UniProtKB-SubCell"/>
</dbReference>
<keyword evidence="3" id="KW-0813">Transport</keyword>
<evidence type="ECO:0000256" key="9">
    <source>
        <dbReference type="ARBA" id="ARBA00023136"/>
    </source>
</evidence>
<gene>
    <name evidence="14" type="ORF">BRYFOR_06165</name>
</gene>
<dbReference type="EMBL" id="ACCL02000004">
    <property type="protein sequence ID" value="EET61971.1"/>
    <property type="molecule type" value="Genomic_DNA"/>
</dbReference>
<evidence type="ECO:0000256" key="8">
    <source>
        <dbReference type="ARBA" id="ARBA00023065"/>
    </source>
</evidence>
<evidence type="ECO:0000313" key="14">
    <source>
        <dbReference type="EMBL" id="EET61971.1"/>
    </source>
</evidence>
<evidence type="ECO:0000256" key="6">
    <source>
        <dbReference type="ARBA" id="ARBA00022842"/>
    </source>
</evidence>
<dbReference type="Pfam" id="PF01544">
    <property type="entry name" value="CorA"/>
    <property type="match status" value="1"/>
</dbReference>
<dbReference type="SUPFAM" id="SSF144083">
    <property type="entry name" value="Magnesium transport protein CorA, transmembrane region"/>
    <property type="match status" value="1"/>
</dbReference>
<comment type="function">
    <text evidence="11">Mediates influx of magnesium ions. Alternates between open and closed states. Activated by low cytoplasmic Mg(2+) levels. Inactive when cytoplasmic Mg(2+) levels are high.</text>
</comment>
<keyword evidence="12" id="KW-0175">Coiled coil</keyword>
<organism evidence="14 15">
    <name type="scientific">Marvinbryantia formatexigens DSM 14469</name>
    <dbReference type="NCBI Taxonomy" id="478749"/>
    <lineage>
        <taxon>Bacteria</taxon>
        <taxon>Bacillati</taxon>
        <taxon>Bacillota</taxon>
        <taxon>Clostridia</taxon>
        <taxon>Lachnospirales</taxon>
        <taxon>Lachnospiraceae</taxon>
        <taxon>Marvinbryantia</taxon>
    </lineage>
</organism>
<comment type="caution">
    <text evidence="14">The sequence shown here is derived from an EMBL/GenBank/DDBJ whole genome shotgun (WGS) entry which is preliminary data.</text>
</comment>
<keyword evidence="6" id="KW-0460">Magnesium</keyword>
<comment type="subcellular location">
    <subcellularLocation>
        <location evidence="1">Cell membrane</location>
        <topology evidence="1">Multi-pass membrane protein</topology>
    </subcellularLocation>
</comment>
<protein>
    <submittedName>
        <fullName evidence="14">CorA-like protein</fullName>
    </submittedName>
</protein>
<dbReference type="InterPro" id="IPR002523">
    <property type="entry name" value="MgTranspt_CorA/ZnTranspt_ZntB"/>
</dbReference>
<dbReference type="RefSeq" id="WP_006860960.1">
    <property type="nucleotide sequence ID" value="NZ_ACCL02000004.1"/>
</dbReference>
<keyword evidence="9 13" id="KW-0472">Membrane</keyword>
<dbReference type="Proteomes" id="UP000005561">
    <property type="component" value="Unassembled WGS sequence"/>
</dbReference>
<proteinExistence type="inferred from homology"/>
<keyword evidence="8" id="KW-0406">Ion transport</keyword>
<dbReference type="InterPro" id="IPR045861">
    <property type="entry name" value="CorA_cytoplasmic_dom"/>
</dbReference>
<feature type="transmembrane region" description="Helical" evidence="13">
    <location>
        <begin position="232"/>
        <end position="252"/>
    </location>
</feature>
<accession>C6LC18</accession>
<keyword evidence="7 13" id="KW-1133">Transmembrane helix</keyword>
<feature type="coiled-coil region" evidence="12">
    <location>
        <begin position="117"/>
        <end position="144"/>
    </location>
</feature>
<evidence type="ECO:0000256" key="4">
    <source>
        <dbReference type="ARBA" id="ARBA00022475"/>
    </source>
</evidence>
<dbReference type="GO" id="GO:0050897">
    <property type="term" value="F:cobalt ion binding"/>
    <property type="evidence" value="ECO:0007669"/>
    <property type="project" value="TreeGrafter"/>
</dbReference>
<evidence type="ECO:0000256" key="7">
    <source>
        <dbReference type="ARBA" id="ARBA00022989"/>
    </source>
</evidence>
<comment type="catalytic activity">
    <reaction evidence="10">
        <text>Mg(2+)(in) = Mg(2+)(out)</text>
        <dbReference type="Rhea" id="RHEA:29827"/>
        <dbReference type="ChEBI" id="CHEBI:18420"/>
    </reaction>
</comment>
<dbReference type="InterPro" id="IPR045863">
    <property type="entry name" value="CorA_TM1_TM2"/>
</dbReference>
<evidence type="ECO:0000256" key="1">
    <source>
        <dbReference type="ARBA" id="ARBA00004651"/>
    </source>
</evidence>
<evidence type="ECO:0000256" key="5">
    <source>
        <dbReference type="ARBA" id="ARBA00022692"/>
    </source>
</evidence>
<keyword evidence="15" id="KW-1185">Reference proteome</keyword>
<dbReference type="GO" id="GO:0015095">
    <property type="term" value="F:magnesium ion transmembrane transporter activity"/>
    <property type="evidence" value="ECO:0007669"/>
    <property type="project" value="TreeGrafter"/>
</dbReference>
<dbReference type="GO" id="GO:0015087">
    <property type="term" value="F:cobalt ion transmembrane transporter activity"/>
    <property type="evidence" value="ECO:0007669"/>
    <property type="project" value="TreeGrafter"/>
</dbReference>
<evidence type="ECO:0000256" key="2">
    <source>
        <dbReference type="ARBA" id="ARBA00009765"/>
    </source>
</evidence>
<evidence type="ECO:0000313" key="15">
    <source>
        <dbReference type="Proteomes" id="UP000005561"/>
    </source>
</evidence>
<reference evidence="14" key="1">
    <citation type="submission" date="2009-07" db="EMBL/GenBank/DDBJ databases">
        <authorList>
            <person name="Weinstock G."/>
            <person name="Sodergren E."/>
            <person name="Clifton S."/>
            <person name="Fulton L."/>
            <person name="Fulton B."/>
            <person name="Courtney L."/>
            <person name="Fronick C."/>
            <person name="Harrison M."/>
            <person name="Strong C."/>
            <person name="Farmer C."/>
            <person name="Delahaunty K."/>
            <person name="Markovic C."/>
            <person name="Hall O."/>
            <person name="Minx P."/>
            <person name="Tomlinson C."/>
            <person name="Mitreva M."/>
            <person name="Nelson J."/>
            <person name="Hou S."/>
            <person name="Wollam A."/>
            <person name="Pepin K.H."/>
            <person name="Johnson M."/>
            <person name="Bhonagiri V."/>
            <person name="Nash W.E."/>
            <person name="Warren W."/>
            <person name="Chinwalla A."/>
            <person name="Mardis E.R."/>
            <person name="Wilson R.K."/>
        </authorList>
    </citation>
    <scope>NUCLEOTIDE SEQUENCE [LARGE SCALE GENOMIC DNA]</scope>
    <source>
        <strain evidence="14">DSM 14469</strain>
    </source>
</reference>
<dbReference type="SUPFAM" id="SSF143865">
    <property type="entry name" value="CorA soluble domain-like"/>
    <property type="match status" value="1"/>
</dbReference>
<dbReference type="AlphaFoldDB" id="C6LC18"/>
<dbReference type="STRING" id="168384.SAMN05660368_00490"/>
<dbReference type="CDD" id="cd12826">
    <property type="entry name" value="EcCorA_ZntB-like_u1"/>
    <property type="match status" value="1"/>
</dbReference>
<dbReference type="GO" id="GO:0000287">
    <property type="term" value="F:magnesium ion binding"/>
    <property type="evidence" value="ECO:0007669"/>
    <property type="project" value="TreeGrafter"/>
</dbReference>
<evidence type="ECO:0000256" key="12">
    <source>
        <dbReference type="SAM" id="Coils"/>
    </source>
</evidence>
<name>C6LC18_9FIRM</name>
<dbReference type="FunFam" id="1.20.58.340:FF:000004">
    <property type="entry name" value="Magnesium transport protein CorA"/>
    <property type="match status" value="1"/>
</dbReference>
<evidence type="ECO:0000256" key="10">
    <source>
        <dbReference type="ARBA" id="ARBA00034269"/>
    </source>
</evidence>
<evidence type="ECO:0000256" key="3">
    <source>
        <dbReference type="ARBA" id="ARBA00022448"/>
    </source>
</evidence>
<keyword evidence="4" id="KW-1003">Cell membrane</keyword>
<sequence>MIEKDVSFEPVITDSAGAPRELEKSGILYEGEIDLKKIGFCKLEAQQDCLTGSFCIPRFLDVQGARYCILFFITRDKIVLVDDEGFSERMTERIRHRKGSENMTKEMFLFHFMAEFLNRDQEQLALYEKRLMELEEAVQRDRADNFQSSIMKLRRELLILRGYYDEIMDVGKALEENENRYFAKKQLKYFGTISDRAERLMNKTSHLLEYAGQVNDAYQSKVDARQNSNMQFLTVISTVFFPLTLITGWYGMNFQNMPELENGYHGVIILSVIVVIACIIIFKIKKIF</sequence>
<dbReference type="eggNOG" id="COG0598">
    <property type="taxonomic scope" value="Bacteria"/>
</dbReference>
<dbReference type="PANTHER" id="PTHR46494:SF1">
    <property type="entry name" value="CORA FAMILY METAL ION TRANSPORTER (EUROFUNG)"/>
    <property type="match status" value="1"/>
</dbReference>
<comment type="similarity">
    <text evidence="2">Belongs to the CorA metal ion transporter (MIT) (TC 1.A.35) family.</text>
</comment>
<feature type="transmembrane region" description="Helical" evidence="13">
    <location>
        <begin position="264"/>
        <end position="282"/>
    </location>
</feature>
<evidence type="ECO:0000256" key="11">
    <source>
        <dbReference type="ARBA" id="ARBA00045497"/>
    </source>
</evidence>